<organism evidence="1 2">
    <name type="scientific">Bradyrhizobium aeschynomenes</name>
    <dbReference type="NCBI Taxonomy" id="2734909"/>
    <lineage>
        <taxon>Bacteria</taxon>
        <taxon>Pseudomonadati</taxon>
        <taxon>Pseudomonadota</taxon>
        <taxon>Alphaproteobacteria</taxon>
        <taxon>Hyphomicrobiales</taxon>
        <taxon>Nitrobacteraceae</taxon>
        <taxon>Bradyrhizobium</taxon>
    </lineage>
</organism>
<dbReference type="SUPFAM" id="SSF82784">
    <property type="entry name" value="OsmC-like"/>
    <property type="match status" value="1"/>
</dbReference>
<name>A0ABX2CLJ7_9BRAD</name>
<gene>
    <name evidence="1" type="ORF">HL667_26965</name>
</gene>
<reference evidence="1" key="1">
    <citation type="submission" date="2020-05" db="EMBL/GenBank/DDBJ databases">
        <title>Nod-independent and nitrogen-fixing Bradyrhizobium aeschynomene sp. nov. isolated from nodules of Aeschynomene indica.</title>
        <authorList>
            <person name="Zhang Z."/>
        </authorList>
    </citation>
    <scope>NUCLEOTIDE SEQUENCE</scope>
    <source>
        <strain evidence="1">83012</strain>
    </source>
</reference>
<dbReference type="InterPro" id="IPR036102">
    <property type="entry name" value="OsmC/Ohrsf"/>
</dbReference>
<sequence>MTAVVQKTALTGCLAPIDKNGLEQLIVNGKANPKVIKTLKCKTVAEGKFRHANYIRNLAPYIVDEPPGLLGDDTAPNPSEASLAALGSCLAVGLHANAVHRGWIVNKLELELEGDLNITAVWGTGDVSEKPVGFTDVRVKVDMECEGIPQEEVKALIDHVKKWSPVANTFTRPVNLEVGI</sequence>
<dbReference type="PANTHER" id="PTHR35368:SF1">
    <property type="entry name" value="HYDROPEROXIDE REDUCTASE"/>
    <property type="match status" value="1"/>
</dbReference>
<protein>
    <submittedName>
        <fullName evidence="1">OsmC family protein</fullName>
    </submittedName>
</protein>
<dbReference type="InterPro" id="IPR052924">
    <property type="entry name" value="OsmC/Ohr_hydroprdx_reductase"/>
</dbReference>
<keyword evidence="2" id="KW-1185">Reference proteome</keyword>
<evidence type="ECO:0000313" key="1">
    <source>
        <dbReference type="EMBL" id="NPU68670.1"/>
    </source>
</evidence>
<dbReference type="Pfam" id="PF02566">
    <property type="entry name" value="OsmC"/>
    <property type="match status" value="1"/>
</dbReference>
<dbReference type="RefSeq" id="WP_172113730.1">
    <property type="nucleotide sequence ID" value="NZ_JABFDM010000002.1"/>
</dbReference>
<dbReference type="Gene3D" id="3.30.300.20">
    <property type="match status" value="1"/>
</dbReference>
<dbReference type="EMBL" id="JABFDN010000012">
    <property type="protein sequence ID" value="NPU68670.1"/>
    <property type="molecule type" value="Genomic_DNA"/>
</dbReference>
<evidence type="ECO:0000313" key="2">
    <source>
        <dbReference type="Proteomes" id="UP000886476"/>
    </source>
</evidence>
<proteinExistence type="predicted"/>
<dbReference type="InterPro" id="IPR003718">
    <property type="entry name" value="OsmC/Ohr_fam"/>
</dbReference>
<accession>A0ABX2CLJ7</accession>
<dbReference type="PANTHER" id="PTHR35368">
    <property type="entry name" value="HYDROPEROXIDE REDUCTASE"/>
    <property type="match status" value="1"/>
</dbReference>
<comment type="caution">
    <text evidence="1">The sequence shown here is derived from an EMBL/GenBank/DDBJ whole genome shotgun (WGS) entry which is preliminary data.</text>
</comment>
<dbReference type="Proteomes" id="UP000886476">
    <property type="component" value="Unassembled WGS sequence"/>
</dbReference>
<dbReference type="InterPro" id="IPR015946">
    <property type="entry name" value="KH_dom-like_a/b"/>
</dbReference>